<keyword evidence="2" id="KW-1185">Reference proteome</keyword>
<gene>
    <name evidence="1" type="ORF">SAY87_006154</name>
</gene>
<accession>A0AAN7K724</accession>
<sequence>MGSNLDRWRIEHIPGKPQVPPDRQPVVDVVASPIEPKLANAIVRRLNQIAPLEDLRHVKRVQKKCIEGGKVELYAILCIAPENSDLSGVPVDVQELISSYQLSTFITKVCKYAALSKEEWEAQCKLWPTSYHPPTYNISGISGFSEEDHQYVVKFMKLAIDLATSGNEWVTIFSFLFRQLILRDFLSNMSTKWQLI</sequence>
<organism evidence="1 2">
    <name type="scientific">Trapa incisa</name>
    <dbReference type="NCBI Taxonomy" id="236973"/>
    <lineage>
        <taxon>Eukaryota</taxon>
        <taxon>Viridiplantae</taxon>
        <taxon>Streptophyta</taxon>
        <taxon>Embryophyta</taxon>
        <taxon>Tracheophyta</taxon>
        <taxon>Spermatophyta</taxon>
        <taxon>Magnoliopsida</taxon>
        <taxon>eudicotyledons</taxon>
        <taxon>Gunneridae</taxon>
        <taxon>Pentapetalae</taxon>
        <taxon>rosids</taxon>
        <taxon>malvids</taxon>
        <taxon>Myrtales</taxon>
        <taxon>Lythraceae</taxon>
        <taxon>Trapa</taxon>
    </lineage>
</organism>
<proteinExistence type="predicted"/>
<protein>
    <submittedName>
        <fullName evidence="1">Uncharacterized protein</fullName>
    </submittedName>
</protein>
<comment type="caution">
    <text evidence="1">The sequence shown here is derived from an EMBL/GenBank/DDBJ whole genome shotgun (WGS) entry which is preliminary data.</text>
</comment>
<reference evidence="1 2" key="1">
    <citation type="journal article" date="2023" name="Hortic Res">
        <title>Pangenome of water caltrop reveals structural variations and asymmetric subgenome divergence after allopolyploidization.</title>
        <authorList>
            <person name="Zhang X."/>
            <person name="Chen Y."/>
            <person name="Wang L."/>
            <person name="Yuan Y."/>
            <person name="Fang M."/>
            <person name="Shi L."/>
            <person name="Lu R."/>
            <person name="Comes H.P."/>
            <person name="Ma Y."/>
            <person name="Chen Y."/>
            <person name="Huang G."/>
            <person name="Zhou Y."/>
            <person name="Zheng Z."/>
            <person name="Qiu Y."/>
        </authorList>
    </citation>
    <scope>NUCLEOTIDE SEQUENCE [LARGE SCALE GENOMIC DNA]</scope>
    <source>
        <tissue evidence="1">Roots</tissue>
    </source>
</reference>
<dbReference type="EMBL" id="JAXIOK010000010">
    <property type="protein sequence ID" value="KAK4761261.1"/>
    <property type="molecule type" value="Genomic_DNA"/>
</dbReference>
<evidence type="ECO:0000313" key="1">
    <source>
        <dbReference type="EMBL" id="KAK4761261.1"/>
    </source>
</evidence>
<dbReference type="Proteomes" id="UP001345219">
    <property type="component" value="Chromosome 5"/>
</dbReference>
<dbReference type="AlphaFoldDB" id="A0AAN7K724"/>
<name>A0AAN7K724_9MYRT</name>
<evidence type="ECO:0000313" key="2">
    <source>
        <dbReference type="Proteomes" id="UP001345219"/>
    </source>
</evidence>